<evidence type="ECO:0000256" key="2">
    <source>
        <dbReference type="ARBA" id="ARBA00009001"/>
    </source>
</evidence>
<feature type="compositionally biased region" description="Acidic residues" evidence="7">
    <location>
        <begin position="151"/>
        <end position="172"/>
    </location>
</feature>
<evidence type="ECO:0000259" key="8">
    <source>
        <dbReference type="Pfam" id="PF02229"/>
    </source>
</evidence>
<evidence type="ECO:0000313" key="9">
    <source>
        <dbReference type="EMBL" id="KAF2244986.1"/>
    </source>
</evidence>
<gene>
    <name evidence="9" type="ORF">BU26DRAFT_568962</name>
</gene>
<dbReference type="Proteomes" id="UP000800094">
    <property type="component" value="Unassembled WGS sequence"/>
</dbReference>
<dbReference type="GO" id="GO:0003677">
    <property type="term" value="F:DNA binding"/>
    <property type="evidence" value="ECO:0007669"/>
    <property type="project" value="UniProtKB-KW"/>
</dbReference>
<keyword evidence="10" id="KW-1185">Reference proteome</keyword>
<dbReference type="AlphaFoldDB" id="A0A6A6I3Y1"/>
<dbReference type="SUPFAM" id="SSF54447">
    <property type="entry name" value="ssDNA-binding transcriptional regulator domain"/>
    <property type="match status" value="1"/>
</dbReference>
<keyword evidence="5" id="KW-0804">Transcription</keyword>
<organism evidence="9 10">
    <name type="scientific">Trematosphaeria pertusa</name>
    <dbReference type="NCBI Taxonomy" id="390896"/>
    <lineage>
        <taxon>Eukaryota</taxon>
        <taxon>Fungi</taxon>
        <taxon>Dikarya</taxon>
        <taxon>Ascomycota</taxon>
        <taxon>Pezizomycotina</taxon>
        <taxon>Dothideomycetes</taxon>
        <taxon>Pleosporomycetidae</taxon>
        <taxon>Pleosporales</taxon>
        <taxon>Massarineae</taxon>
        <taxon>Trematosphaeriaceae</taxon>
        <taxon>Trematosphaeria</taxon>
    </lineage>
</organism>
<dbReference type="GO" id="GO:0005634">
    <property type="term" value="C:nucleus"/>
    <property type="evidence" value="ECO:0007669"/>
    <property type="project" value="UniProtKB-SubCell"/>
</dbReference>
<comment type="similarity">
    <text evidence="2">Belongs to the transcriptional coactivator PC4 family.</text>
</comment>
<comment type="subcellular location">
    <subcellularLocation>
        <location evidence="1">Nucleus</location>
    </subcellularLocation>
</comment>
<accession>A0A6A6I3Y1</accession>
<protein>
    <submittedName>
        <fullName evidence="9">PC4-domain-containing protein</fullName>
    </submittedName>
</protein>
<dbReference type="InterPro" id="IPR045125">
    <property type="entry name" value="Sub1/Tcp4-like"/>
</dbReference>
<reference evidence="9" key="1">
    <citation type="journal article" date="2020" name="Stud. Mycol.">
        <title>101 Dothideomycetes genomes: a test case for predicting lifestyles and emergence of pathogens.</title>
        <authorList>
            <person name="Haridas S."/>
            <person name="Albert R."/>
            <person name="Binder M."/>
            <person name="Bloem J."/>
            <person name="Labutti K."/>
            <person name="Salamov A."/>
            <person name="Andreopoulos B."/>
            <person name="Baker S."/>
            <person name="Barry K."/>
            <person name="Bills G."/>
            <person name="Bluhm B."/>
            <person name="Cannon C."/>
            <person name="Castanera R."/>
            <person name="Culley D."/>
            <person name="Daum C."/>
            <person name="Ezra D."/>
            <person name="Gonzalez J."/>
            <person name="Henrissat B."/>
            <person name="Kuo A."/>
            <person name="Liang C."/>
            <person name="Lipzen A."/>
            <person name="Lutzoni F."/>
            <person name="Magnuson J."/>
            <person name="Mondo S."/>
            <person name="Nolan M."/>
            <person name="Ohm R."/>
            <person name="Pangilinan J."/>
            <person name="Park H.-J."/>
            <person name="Ramirez L."/>
            <person name="Alfaro M."/>
            <person name="Sun H."/>
            <person name="Tritt A."/>
            <person name="Yoshinaga Y."/>
            <person name="Zwiers L.-H."/>
            <person name="Turgeon B."/>
            <person name="Goodwin S."/>
            <person name="Spatafora J."/>
            <person name="Crous P."/>
            <person name="Grigoriev I."/>
        </authorList>
    </citation>
    <scope>NUCLEOTIDE SEQUENCE</scope>
    <source>
        <strain evidence="9">CBS 122368</strain>
    </source>
</reference>
<sequence>MRGTSKRGSFRGGGFKKSFSKKRSSPDDDDAVPQVSKKARGGGNDEAAALVPELQTDDDNNPFVALKANGTRRVTISDFKGKTLVSIREYYVDDGGDMRPGKKGISLSIEQYNALLAAAPLLESVLVEREEKVVRPEYDSEPAAPVKKDEGGEEKDGEEEAAVEKGEDEEEE</sequence>
<dbReference type="EMBL" id="ML987202">
    <property type="protein sequence ID" value="KAF2244986.1"/>
    <property type="molecule type" value="Genomic_DNA"/>
</dbReference>
<evidence type="ECO:0000256" key="5">
    <source>
        <dbReference type="ARBA" id="ARBA00023163"/>
    </source>
</evidence>
<dbReference type="InterPro" id="IPR003173">
    <property type="entry name" value="PC4_C"/>
</dbReference>
<evidence type="ECO:0000256" key="3">
    <source>
        <dbReference type="ARBA" id="ARBA00023015"/>
    </source>
</evidence>
<feature type="region of interest" description="Disordered" evidence="7">
    <location>
        <begin position="1"/>
        <end position="60"/>
    </location>
</feature>
<dbReference type="PANTHER" id="PTHR13215">
    <property type="entry name" value="RNA POLYMERASE II TRANSCRIPTIONAL COACTIVATOR"/>
    <property type="match status" value="1"/>
</dbReference>
<keyword evidence="3" id="KW-0805">Transcription regulation</keyword>
<proteinExistence type="inferred from homology"/>
<evidence type="ECO:0000256" key="4">
    <source>
        <dbReference type="ARBA" id="ARBA00023125"/>
    </source>
</evidence>
<dbReference type="GO" id="GO:0060261">
    <property type="term" value="P:positive regulation of transcription initiation by RNA polymerase II"/>
    <property type="evidence" value="ECO:0007669"/>
    <property type="project" value="InterPro"/>
</dbReference>
<dbReference type="OrthoDB" id="2505440at2759"/>
<dbReference type="RefSeq" id="XP_033679990.1">
    <property type="nucleotide sequence ID" value="XM_033833833.1"/>
</dbReference>
<evidence type="ECO:0000313" key="10">
    <source>
        <dbReference type="Proteomes" id="UP000800094"/>
    </source>
</evidence>
<evidence type="ECO:0000256" key="1">
    <source>
        <dbReference type="ARBA" id="ARBA00004123"/>
    </source>
</evidence>
<evidence type="ECO:0000256" key="6">
    <source>
        <dbReference type="ARBA" id="ARBA00023242"/>
    </source>
</evidence>
<dbReference type="GO" id="GO:0003713">
    <property type="term" value="F:transcription coactivator activity"/>
    <property type="evidence" value="ECO:0007669"/>
    <property type="project" value="InterPro"/>
</dbReference>
<evidence type="ECO:0000256" key="7">
    <source>
        <dbReference type="SAM" id="MobiDB-lite"/>
    </source>
</evidence>
<dbReference type="InterPro" id="IPR009044">
    <property type="entry name" value="ssDNA-bd_transcriptional_reg"/>
</dbReference>
<keyword evidence="6" id="KW-0539">Nucleus</keyword>
<feature type="domain" description="Transcriptional coactivator p15 (PC4) C-terminal" evidence="8">
    <location>
        <begin position="69"/>
        <end position="117"/>
    </location>
</feature>
<keyword evidence="4" id="KW-0238">DNA-binding</keyword>
<feature type="region of interest" description="Disordered" evidence="7">
    <location>
        <begin position="132"/>
        <end position="172"/>
    </location>
</feature>
<dbReference type="GeneID" id="54587163"/>
<name>A0A6A6I3Y1_9PLEO</name>
<dbReference type="Gene3D" id="2.30.31.10">
    <property type="entry name" value="Transcriptional Coactivator Pc4, Chain A"/>
    <property type="match status" value="1"/>
</dbReference>
<dbReference type="Pfam" id="PF02229">
    <property type="entry name" value="PC4"/>
    <property type="match status" value="1"/>
</dbReference>